<evidence type="ECO:0000256" key="1">
    <source>
        <dbReference type="ARBA" id="ARBA00006484"/>
    </source>
</evidence>
<dbReference type="SUPFAM" id="SSF51735">
    <property type="entry name" value="NAD(P)-binding Rossmann-fold domains"/>
    <property type="match status" value="1"/>
</dbReference>
<organism evidence="2">
    <name type="scientific">Halopseudomonas xinjiangensis</name>
    <dbReference type="NCBI Taxonomy" id="487184"/>
    <lineage>
        <taxon>Bacteria</taxon>
        <taxon>Pseudomonadati</taxon>
        <taxon>Pseudomonadota</taxon>
        <taxon>Gammaproteobacteria</taxon>
        <taxon>Pseudomonadales</taxon>
        <taxon>Pseudomonadaceae</taxon>
        <taxon>Halopseudomonas</taxon>
    </lineage>
</organism>
<comment type="similarity">
    <text evidence="1">Belongs to the short-chain dehydrogenases/reductases (SDR) family.</text>
</comment>
<protein>
    <submittedName>
        <fullName evidence="2">SDR family oxidoreductase</fullName>
    </submittedName>
</protein>
<dbReference type="InterPro" id="IPR050259">
    <property type="entry name" value="SDR"/>
</dbReference>
<proteinExistence type="inferred from homology"/>
<dbReference type="PANTHER" id="PTHR42879:SF6">
    <property type="entry name" value="NADPH-DEPENDENT REDUCTASE BACG"/>
    <property type="match status" value="1"/>
</dbReference>
<dbReference type="Gene3D" id="3.40.50.720">
    <property type="entry name" value="NAD(P)-binding Rossmann-like Domain"/>
    <property type="match status" value="1"/>
</dbReference>
<dbReference type="PANTHER" id="PTHR42879">
    <property type="entry name" value="3-OXOACYL-(ACYL-CARRIER-PROTEIN) REDUCTASE"/>
    <property type="match status" value="1"/>
</dbReference>
<dbReference type="InterPro" id="IPR002347">
    <property type="entry name" value="SDR_fam"/>
</dbReference>
<dbReference type="Proteomes" id="UP000885703">
    <property type="component" value="Unassembled WGS sequence"/>
</dbReference>
<evidence type="ECO:0000313" key="2">
    <source>
        <dbReference type="EMBL" id="HDZ57817.1"/>
    </source>
</evidence>
<dbReference type="Pfam" id="PF13561">
    <property type="entry name" value="adh_short_C2"/>
    <property type="match status" value="1"/>
</dbReference>
<gene>
    <name evidence="2" type="ORF">ENH64_15285</name>
</gene>
<reference evidence="2" key="1">
    <citation type="journal article" date="2020" name="mSystems">
        <title>Genome- and Community-Level Interaction Insights into Carbon Utilization and Element Cycling Functions of Hydrothermarchaeota in Hydrothermal Sediment.</title>
        <authorList>
            <person name="Zhou Z."/>
            <person name="Liu Y."/>
            <person name="Xu W."/>
            <person name="Pan J."/>
            <person name="Luo Z.H."/>
            <person name="Li M."/>
        </authorList>
    </citation>
    <scope>NUCLEOTIDE SEQUENCE [LARGE SCALE GENOMIC DNA]</scope>
    <source>
        <strain evidence="2">HyVt-324</strain>
    </source>
</reference>
<dbReference type="EMBL" id="DRFO01000035">
    <property type="protein sequence ID" value="HDZ57817.1"/>
    <property type="molecule type" value="Genomic_DNA"/>
</dbReference>
<dbReference type="AlphaFoldDB" id="A0A7V1BR18"/>
<sequence length="264" mass="27261">MKLGIENRVAFVSGGSKGIGRACSDVLAAEGCRVMVAARGADAVEQTVEAIRRMGGIAEGVTADLTSAAGVALAVEATRHCFAPPDIVITNVHGGEPCDFLDSDPDEFVNAFNSLVMSIVHLARATLPAMREQGWGRLLTIGTAAAKEPAAGLKLMAANTARAGVVTLNKSLADEFARDGITVNTLATGWIGTQHMLDQVGHMAQARGLAADDLLARLSRGVPVGRIGSPRELASLAAYLCSDLAGYVTGCLIPVDGGSHKSAW</sequence>
<name>A0A7V1BR18_9GAMM</name>
<dbReference type="InterPro" id="IPR036291">
    <property type="entry name" value="NAD(P)-bd_dom_sf"/>
</dbReference>
<comment type="caution">
    <text evidence="2">The sequence shown here is derived from an EMBL/GenBank/DDBJ whole genome shotgun (WGS) entry which is preliminary data.</text>
</comment>
<accession>A0A7V1BR18</accession>
<dbReference type="PRINTS" id="PR00081">
    <property type="entry name" value="GDHRDH"/>
</dbReference>